<dbReference type="SUPFAM" id="SSF50965">
    <property type="entry name" value="Galactose oxidase, central domain"/>
    <property type="match status" value="1"/>
</dbReference>
<name>A0AAD5C0E7_AMBAR</name>
<reference evidence="3" key="1">
    <citation type="submission" date="2022-06" db="EMBL/GenBank/DDBJ databases">
        <title>Uncovering the hologenomic basis of an extraordinary plant invasion.</title>
        <authorList>
            <person name="Bieker V.C."/>
            <person name="Martin M.D."/>
            <person name="Gilbert T."/>
            <person name="Hodgins K."/>
            <person name="Battlay P."/>
            <person name="Petersen B."/>
            <person name="Wilson J."/>
        </authorList>
    </citation>
    <scope>NUCLEOTIDE SEQUENCE</scope>
    <source>
        <strain evidence="3">AA19_3_7</strain>
        <tissue evidence="3">Leaf</tissue>
    </source>
</reference>
<keyword evidence="4" id="KW-1185">Reference proteome</keyword>
<dbReference type="Pfam" id="PF24681">
    <property type="entry name" value="Kelch_KLHDC2_KLHL20_DRC7"/>
    <property type="match status" value="1"/>
</dbReference>
<dbReference type="GO" id="GO:0006869">
    <property type="term" value="P:lipid transport"/>
    <property type="evidence" value="ECO:0007669"/>
    <property type="project" value="TreeGrafter"/>
</dbReference>
<dbReference type="GO" id="GO:0000062">
    <property type="term" value="F:fatty-acyl-CoA binding"/>
    <property type="evidence" value="ECO:0007669"/>
    <property type="project" value="TreeGrafter"/>
</dbReference>
<dbReference type="InterPro" id="IPR011043">
    <property type="entry name" value="Gal_Oxase/kelch_b-propeller"/>
</dbReference>
<dbReference type="GO" id="GO:0005829">
    <property type="term" value="C:cytosol"/>
    <property type="evidence" value="ECO:0007669"/>
    <property type="project" value="TreeGrafter"/>
</dbReference>
<keyword evidence="1" id="KW-0880">Kelch repeat</keyword>
<proteinExistence type="predicted"/>
<protein>
    <submittedName>
        <fullName evidence="3">Uncharacterized protein</fullName>
    </submittedName>
</protein>
<keyword evidence="2" id="KW-0677">Repeat</keyword>
<dbReference type="PANTHER" id="PTHR46093:SF3">
    <property type="entry name" value="ACYL-COA-BINDING DOMAIN-CONTAINING PROTEIN 4"/>
    <property type="match status" value="1"/>
</dbReference>
<dbReference type="InterPro" id="IPR015915">
    <property type="entry name" value="Kelch-typ_b-propeller"/>
</dbReference>
<dbReference type="Gene3D" id="2.120.10.80">
    <property type="entry name" value="Kelch-type beta propeller"/>
    <property type="match status" value="1"/>
</dbReference>
<evidence type="ECO:0000313" key="4">
    <source>
        <dbReference type="Proteomes" id="UP001206925"/>
    </source>
</evidence>
<accession>A0AAD5C0E7</accession>
<comment type="caution">
    <text evidence="3">The sequence shown here is derived from an EMBL/GenBank/DDBJ whole genome shotgun (WGS) entry which is preliminary data.</text>
</comment>
<dbReference type="EMBL" id="JAMZMK010010386">
    <property type="protein sequence ID" value="KAI7731794.1"/>
    <property type="molecule type" value="Genomic_DNA"/>
</dbReference>
<dbReference type="Proteomes" id="UP001206925">
    <property type="component" value="Unassembled WGS sequence"/>
</dbReference>
<organism evidence="3 4">
    <name type="scientific">Ambrosia artemisiifolia</name>
    <name type="common">Common ragweed</name>
    <dbReference type="NCBI Taxonomy" id="4212"/>
    <lineage>
        <taxon>Eukaryota</taxon>
        <taxon>Viridiplantae</taxon>
        <taxon>Streptophyta</taxon>
        <taxon>Embryophyta</taxon>
        <taxon>Tracheophyta</taxon>
        <taxon>Spermatophyta</taxon>
        <taxon>Magnoliopsida</taxon>
        <taxon>eudicotyledons</taxon>
        <taxon>Gunneridae</taxon>
        <taxon>Pentapetalae</taxon>
        <taxon>asterids</taxon>
        <taxon>campanulids</taxon>
        <taxon>Asterales</taxon>
        <taxon>Asteraceae</taxon>
        <taxon>Asteroideae</taxon>
        <taxon>Heliantheae alliance</taxon>
        <taxon>Heliantheae</taxon>
        <taxon>Ambrosia</taxon>
    </lineage>
</organism>
<feature type="non-terminal residue" evidence="3">
    <location>
        <position position="82"/>
    </location>
</feature>
<evidence type="ECO:0000256" key="2">
    <source>
        <dbReference type="ARBA" id="ARBA00022737"/>
    </source>
</evidence>
<evidence type="ECO:0000256" key="1">
    <source>
        <dbReference type="ARBA" id="ARBA00022441"/>
    </source>
</evidence>
<evidence type="ECO:0000313" key="3">
    <source>
        <dbReference type="EMBL" id="KAI7731794.1"/>
    </source>
</evidence>
<sequence length="82" mass="8803">MYHYCYFVQMEWSRPSQQGEIPSPRAGHAGVTVGESWFIVGGGDNKSGVSETVVLNMSTLSWSVVTTVQGRAPLASEILGGL</sequence>
<dbReference type="AlphaFoldDB" id="A0AAD5C0E7"/>
<gene>
    <name evidence="3" type="ORF">M8C21_024628</name>
</gene>
<dbReference type="PANTHER" id="PTHR46093">
    <property type="entry name" value="ACYL-COA-BINDING DOMAIN-CONTAINING PROTEIN 5"/>
    <property type="match status" value="1"/>
</dbReference>